<dbReference type="AlphaFoldDB" id="D8T8Z4"/>
<dbReference type="HOGENOM" id="CLU_1449986_0_0_1"/>
<accession>D8T8Z4</accession>
<gene>
    <name evidence="1" type="ORF">SELMODRAFT_430303</name>
</gene>
<evidence type="ECO:0000313" key="2">
    <source>
        <dbReference type="Proteomes" id="UP000001514"/>
    </source>
</evidence>
<sequence>MHQQQMATGNDRVFELHADPSSESTVTLRENPLRQKDVVRIGCGAGFAGEFREQKPQLQQTTLFLSFSWLTEVRSPLRETALASTAKDDVHKDLELETSGFRKCFTGQNWNQQQQQQQPSRTCTKGELWTCPSFGDYTCNTQLLEELQHLFGIDENLNVASRKLPVLATAARKSQPAGSDQQDSSNN</sequence>
<organism evidence="2">
    <name type="scientific">Selaginella moellendorffii</name>
    <name type="common">Spikemoss</name>
    <dbReference type="NCBI Taxonomy" id="88036"/>
    <lineage>
        <taxon>Eukaryota</taxon>
        <taxon>Viridiplantae</taxon>
        <taxon>Streptophyta</taxon>
        <taxon>Embryophyta</taxon>
        <taxon>Tracheophyta</taxon>
        <taxon>Lycopodiopsida</taxon>
        <taxon>Selaginellales</taxon>
        <taxon>Selaginellaceae</taxon>
        <taxon>Selaginella</taxon>
    </lineage>
</organism>
<proteinExistence type="predicted"/>
<keyword evidence="2" id="KW-1185">Reference proteome</keyword>
<dbReference type="KEGG" id="smo:SELMODRAFT_430303"/>
<dbReference type="Proteomes" id="UP000001514">
    <property type="component" value="Unassembled WGS sequence"/>
</dbReference>
<dbReference type="InParanoid" id="D8T8Z4"/>
<dbReference type="Gramene" id="EFJ06920">
    <property type="protein sequence ID" value="EFJ06920"/>
    <property type="gene ID" value="SELMODRAFT_430303"/>
</dbReference>
<dbReference type="EMBL" id="GL377692">
    <property type="protein sequence ID" value="EFJ06920.1"/>
    <property type="molecule type" value="Genomic_DNA"/>
</dbReference>
<name>D8T8Z4_SELML</name>
<protein>
    <submittedName>
        <fullName evidence="1">Uncharacterized protein</fullName>
    </submittedName>
</protein>
<reference evidence="1 2" key="1">
    <citation type="journal article" date="2011" name="Science">
        <title>The Selaginella genome identifies genetic changes associated with the evolution of vascular plants.</title>
        <authorList>
            <person name="Banks J.A."/>
            <person name="Nishiyama T."/>
            <person name="Hasebe M."/>
            <person name="Bowman J.L."/>
            <person name="Gribskov M."/>
            <person name="dePamphilis C."/>
            <person name="Albert V.A."/>
            <person name="Aono N."/>
            <person name="Aoyama T."/>
            <person name="Ambrose B.A."/>
            <person name="Ashton N.W."/>
            <person name="Axtell M.J."/>
            <person name="Barker E."/>
            <person name="Barker M.S."/>
            <person name="Bennetzen J.L."/>
            <person name="Bonawitz N.D."/>
            <person name="Chapple C."/>
            <person name="Cheng C."/>
            <person name="Correa L.G."/>
            <person name="Dacre M."/>
            <person name="DeBarry J."/>
            <person name="Dreyer I."/>
            <person name="Elias M."/>
            <person name="Engstrom E.M."/>
            <person name="Estelle M."/>
            <person name="Feng L."/>
            <person name="Finet C."/>
            <person name="Floyd S.K."/>
            <person name="Frommer W.B."/>
            <person name="Fujita T."/>
            <person name="Gramzow L."/>
            <person name="Gutensohn M."/>
            <person name="Harholt J."/>
            <person name="Hattori M."/>
            <person name="Heyl A."/>
            <person name="Hirai T."/>
            <person name="Hiwatashi Y."/>
            <person name="Ishikawa M."/>
            <person name="Iwata M."/>
            <person name="Karol K.G."/>
            <person name="Koehler B."/>
            <person name="Kolukisaoglu U."/>
            <person name="Kubo M."/>
            <person name="Kurata T."/>
            <person name="Lalonde S."/>
            <person name="Li K."/>
            <person name="Li Y."/>
            <person name="Litt A."/>
            <person name="Lyons E."/>
            <person name="Manning G."/>
            <person name="Maruyama T."/>
            <person name="Michael T.P."/>
            <person name="Mikami K."/>
            <person name="Miyazaki S."/>
            <person name="Morinaga S."/>
            <person name="Murata T."/>
            <person name="Mueller-Roeber B."/>
            <person name="Nelson D.R."/>
            <person name="Obara M."/>
            <person name="Oguri Y."/>
            <person name="Olmstead R.G."/>
            <person name="Onodera N."/>
            <person name="Petersen B.L."/>
            <person name="Pils B."/>
            <person name="Prigge M."/>
            <person name="Rensing S.A."/>
            <person name="Riano-Pachon D.M."/>
            <person name="Roberts A.W."/>
            <person name="Sato Y."/>
            <person name="Scheller H.V."/>
            <person name="Schulz B."/>
            <person name="Schulz C."/>
            <person name="Shakirov E.V."/>
            <person name="Shibagaki N."/>
            <person name="Shinohara N."/>
            <person name="Shippen D.E."/>
            <person name="Soerensen I."/>
            <person name="Sotooka R."/>
            <person name="Sugimoto N."/>
            <person name="Sugita M."/>
            <person name="Sumikawa N."/>
            <person name="Tanurdzic M."/>
            <person name="Theissen G."/>
            <person name="Ulvskov P."/>
            <person name="Wakazuki S."/>
            <person name="Weng J.K."/>
            <person name="Willats W.W."/>
            <person name="Wipf D."/>
            <person name="Wolf P.G."/>
            <person name="Yang L."/>
            <person name="Zimmer A.D."/>
            <person name="Zhu Q."/>
            <person name="Mitros T."/>
            <person name="Hellsten U."/>
            <person name="Loque D."/>
            <person name="Otillar R."/>
            <person name="Salamov A."/>
            <person name="Schmutz J."/>
            <person name="Shapiro H."/>
            <person name="Lindquist E."/>
            <person name="Lucas S."/>
            <person name="Rokhsar D."/>
            <person name="Grigoriev I.V."/>
        </authorList>
    </citation>
    <scope>NUCLEOTIDE SEQUENCE [LARGE SCALE GENOMIC DNA]</scope>
</reference>
<evidence type="ECO:0000313" key="1">
    <source>
        <dbReference type="EMBL" id="EFJ06920.1"/>
    </source>
</evidence>